<dbReference type="EMBL" id="JACEIQ010000006">
    <property type="protein sequence ID" value="MBA4494308.1"/>
    <property type="molecule type" value="Genomic_DNA"/>
</dbReference>
<dbReference type="Proteomes" id="UP000535491">
    <property type="component" value="Unassembled WGS sequence"/>
</dbReference>
<evidence type="ECO:0000256" key="1">
    <source>
        <dbReference type="SAM" id="Coils"/>
    </source>
</evidence>
<sequence length="87" mass="10386">MAKDKVYSIGSYEEIPEKYRKLKALIKEWEREAHQLKLNGTWTEENELELKLMKIILQDMKCVLEGRPHDCLLIEYPPDDRKNVVIQ</sequence>
<name>A0A7W1WQX2_9BACL</name>
<accession>A0A7W1WQX2</accession>
<dbReference type="RefSeq" id="WP_181751547.1">
    <property type="nucleotide sequence ID" value="NZ_JACEIQ010000006.1"/>
</dbReference>
<proteinExistence type="predicted"/>
<reference evidence="2 3" key="1">
    <citation type="submission" date="2020-07" db="EMBL/GenBank/DDBJ databases">
        <authorList>
            <person name="Feng H."/>
        </authorList>
    </citation>
    <scope>NUCLEOTIDE SEQUENCE [LARGE SCALE GENOMIC DNA]</scope>
    <source>
        <strain evidence="3">s-10</strain>
    </source>
</reference>
<keyword evidence="3" id="KW-1185">Reference proteome</keyword>
<feature type="coiled-coil region" evidence="1">
    <location>
        <begin position="12"/>
        <end position="39"/>
    </location>
</feature>
<protein>
    <submittedName>
        <fullName evidence="2">Uncharacterized protein</fullName>
    </submittedName>
</protein>
<gene>
    <name evidence="2" type="ORF">H1191_08315</name>
</gene>
<dbReference type="AlphaFoldDB" id="A0A7W1WQX2"/>
<organism evidence="2 3">
    <name type="scientific">Paenactinomyces guangxiensis</name>
    <dbReference type="NCBI Taxonomy" id="1490290"/>
    <lineage>
        <taxon>Bacteria</taxon>
        <taxon>Bacillati</taxon>
        <taxon>Bacillota</taxon>
        <taxon>Bacilli</taxon>
        <taxon>Bacillales</taxon>
        <taxon>Thermoactinomycetaceae</taxon>
        <taxon>Paenactinomyces</taxon>
    </lineage>
</organism>
<keyword evidence="1" id="KW-0175">Coiled coil</keyword>
<evidence type="ECO:0000313" key="3">
    <source>
        <dbReference type="Proteomes" id="UP000535491"/>
    </source>
</evidence>
<comment type="caution">
    <text evidence="2">The sequence shown here is derived from an EMBL/GenBank/DDBJ whole genome shotgun (WGS) entry which is preliminary data.</text>
</comment>
<evidence type="ECO:0000313" key="2">
    <source>
        <dbReference type="EMBL" id="MBA4494308.1"/>
    </source>
</evidence>